<evidence type="ECO:0000256" key="2">
    <source>
        <dbReference type="ARBA" id="ARBA00022679"/>
    </source>
</evidence>
<evidence type="ECO:0000313" key="7">
    <source>
        <dbReference type="EMBL" id="MFD1324500.1"/>
    </source>
</evidence>
<feature type="transmembrane region" description="Helical" evidence="6">
    <location>
        <begin position="121"/>
        <end position="144"/>
    </location>
</feature>
<dbReference type="CDD" id="cd13962">
    <property type="entry name" value="PT_UbiA_UBIAD1"/>
    <property type="match status" value="1"/>
</dbReference>
<name>A0ABW3YLW2_9ACTN</name>
<dbReference type="InterPro" id="IPR026046">
    <property type="entry name" value="UBIAD1"/>
</dbReference>
<evidence type="ECO:0000256" key="1">
    <source>
        <dbReference type="ARBA" id="ARBA00004141"/>
    </source>
</evidence>
<dbReference type="Gene3D" id="1.20.120.1780">
    <property type="entry name" value="UbiA prenyltransferase"/>
    <property type="match status" value="1"/>
</dbReference>
<protein>
    <submittedName>
        <fullName evidence="7">Prenyltransferase</fullName>
    </submittedName>
</protein>
<dbReference type="InterPro" id="IPR000537">
    <property type="entry name" value="UbiA_prenyltransferase"/>
</dbReference>
<dbReference type="Proteomes" id="UP001597260">
    <property type="component" value="Unassembled WGS sequence"/>
</dbReference>
<evidence type="ECO:0000256" key="6">
    <source>
        <dbReference type="SAM" id="Phobius"/>
    </source>
</evidence>
<feature type="transmembrane region" description="Helical" evidence="6">
    <location>
        <begin position="28"/>
        <end position="48"/>
    </location>
</feature>
<dbReference type="RefSeq" id="WP_377575242.1">
    <property type="nucleotide sequence ID" value="NZ_JBHTMP010000049.1"/>
</dbReference>
<dbReference type="Pfam" id="PF01040">
    <property type="entry name" value="UbiA"/>
    <property type="match status" value="1"/>
</dbReference>
<proteinExistence type="predicted"/>
<accession>A0ABW3YLW2</accession>
<keyword evidence="8" id="KW-1185">Reference proteome</keyword>
<dbReference type="PANTHER" id="PTHR13929">
    <property type="entry name" value="1,4-DIHYDROXY-2-NAPHTHOATE OCTAPRENYLTRANSFERASE"/>
    <property type="match status" value="1"/>
</dbReference>
<evidence type="ECO:0000313" key="8">
    <source>
        <dbReference type="Proteomes" id="UP001597260"/>
    </source>
</evidence>
<dbReference type="EMBL" id="JBHTMP010000049">
    <property type="protein sequence ID" value="MFD1324500.1"/>
    <property type="molecule type" value="Genomic_DNA"/>
</dbReference>
<keyword evidence="3 6" id="KW-0812">Transmembrane</keyword>
<evidence type="ECO:0000256" key="5">
    <source>
        <dbReference type="ARBA" id="ARBA00023136"/>
    </source>
</evidence>
<keyword evidence="4 6" id="KW-1133">Transmembrane helix</keyword>
<feature type="transmembrane region" description="Helical" evidence="6">
    <location>
        <begin position="222"/>
        <end position="248"/>
    </location>
</feature>
<reference evidence="8" key="1">
    <citation type="journal article" date="2019" name="Int. J. Syst. Evol. Microbiol.">
        <title>The Global Catalogue of Microorganisms (GCM) 10K type strain sequencing project: providing services to taxonomists for standard genome sequencing and annotation.</title>
        <authorList>
            <consortium name="The Broad Institute Genomics Platform"/>
            <consortium name="The Broad Institute Genome Sequencing Center for Infectious Disease"/>
            <person name="Wu L."/>
            <person name="Ma J."/>
        </authorList>
    </citation>
    <scope>NUCLEOTIDE SEQUENCE [LARGE SCALE GENOMIC DNA]</scope>
    <source>
        <strain evidence="8">JCM 31037</strain>
    </source>
</reference>
<feature type="transmembrane region" description="Helical" evidence="6">
    <location>
        <begin position="323"/>
        <end position="343"/>
    </location>
</feature>
<dbReference type="PANTHER" id="PTHR13929:SF0">
    <property type="entry name" value="UBIA PRENYLTRANSFERASE DOMAIN-CONTAINING PROTEIN 1"/>
    <property type="match status" value="1"/>
</dbReference>
<keyword evidence="2" id="KW-0808">Transferase</keyword>
<feature type="transmembrane region" description="Helical" evidence="6">
    <location>
        <begin position="291"/>
        <end position="311"/>
    </location>
</feature>
<gene>
    <name evidence="7" type="ORF">ACFQ4H_25765</name>
</gene>
<sequence>MTVGETSTASTVRESQLSGFIRLARLKFLLYNVLPVGLGVAVTVHMGHPLDLKWYVVAQVFAWVVHVMTHYCNEYFDLEADRANVYHTPWTGGSRALVDGLVAPMVSLGTAFLLWAGGMLLVAAMPTTSARVLGAVTLALAWFYTAPPLRFNYRGLGELTVAAILNGLWPVVAALLQTDTLPLMLLAILAPTALLQVARMMIMNLGDRVSDESVGKRTIPVIIGYSRAITMIIAAQVVAYLMLTLFAVVGWVPWLVWAPMAATAALSVWLVRQLRRGAMRDVIPERMTPVVFWASNHVSLIVCAAMAGVIADSLVRGHGGTAPLILAAVLAAYGLLFGHRLWLASRR</sequence>
<feature type="transmembrane region" description="Helical" evidence="6">
    <location>
        <begin position="96"/>
        <end position="115"/>
    </location>
</feature>
<evidence type="ECO:0000256" key="4">
    <source>
        <dbReference type="ARBA" id="ARBA00022989"/>
    </source>
</evidence>
<comment type="subcellular location">
    <subcellularLocation>
        <location evidence="1">Membrane</location>
        <topology evidence="1">Multi-pass membrane protein</topology>
    </subcellularLocation>
</comment>
<feature type="transmembrane region" description="Helical" evidence="6">
    <location>
        <begin position="254"/>
        <end position="271"/>
    </location>
</feature>
<dbReference type="PIRSF" id="PIRSF005355">
    <property type="entry name" value="UBIAD1"/>
    <property type="match status" value="1"/>
</dbReference>
<keyword evidence="5 6" id="KW-0472">Membrane</keyword>
<comment type="caution">
    <text evidence="7">The sequence shown here is derived from an EMBL/GenBank/DDBJ whole genome shotgun (WGS) entry which is preliminary data.</text>
</comment>
<organism evidence="7 8">
    <name type="scientific">Micromonospora sonneratiae</name>
    <dbReference type="NCBI Taxonomy" id="1184706"/>
    <lineage>
        <taxon>Bacteria</taxon>
        <taxon>Bacillati</taxon>
        <taxon>Actinomycetota</taxon>
        <taxon>Actinomycetes</taxon>
        <taxon>Micromonosporales</taxon>
        <taxon>Micromonosporaceae</taxon>
        <taxon>Micromonospora</taxon>
    </lineage>
</organism>
<feature type="transmembrane region" description="Helical" evidence="6">
    <location>
        <begin position="182"/>
        <end position="202"/>
    </location>
</feature>
<evidence type="ECO:0000256" key="3">
    <source>
        <dbReference type="ARBA" id="ARBA00022692"/>
    </source>
</evidence>